<dbReference type="InterPro" id="IPR027381">
    <property type="entry name" value="LytR/CpsA/Psr_C"/>
</dbReference>
<protein>
    <submittedName>
        <fullName evidence="6">LCP family protein</fullName>
    </submittedName>
</protein>
<evidence type="ECO:0000256" key="1">
    <source>
        <dbReference type="ARBA" id="ARBA00006068"/>
    </source>
</evidence>
<dbReference type="AlphaFoldDB" id="A0A941EG47"/>
<comment type="similarity">
    <text evidence="1">Belongs to the LytR/CpsA/Psr (LCP) family.</text>
</comment>
<reference evidence="6" key="1">
    <citation type="submission" date="2021-04" db="EMBL/GenBank/DDBJ databases">
        <title>Genome based classification of Actinospica acidithermotolerans sp. nov., an actinobacterium isolated from an Indonesian hot spring.</title>
        <authorList>
            <person name="Kusuma A.B."/>
            <person name="Putra K.E."/>
            <person name="Nafisah S."/>
            <person name="Loh J."/>
            <person name="Nouioui I."/>
            <person name="Goodfellow M."/>
        </authorList>
    </citation>
    <scope>NUCLEOTIDE SEQUENCE</scope>
    <source>
        <strain evidence="6">CSCA 57</strain>
    </source>
</reference>
<dbReference type="InterPro" id="IPR050922">
    <property type="entry name" value="LytR/CpsA/Psr_CW_biosynth"/>
</dbReference>
<dbReference type="RefSeq" id="WP_212526544.1">
    <property type="nucleotide sequence ID" value="NZ_JAGSOG010000005.1"/>
</dbReference>
<dbReference type="InterPro" id="IPR004474">
    <property type="entry name" value="LytR_CpsA_psr"/>
</dbReference>
<sequence length="546" mass="56558">MANDGDAYPEELWNPPSDGQVNPDIDLDEVDPSGRAGRVAGRRRGRSGRARPASRRRKILKWTALGTAGLVAVVAGLGTYVVLHLDGNIKHTALLPTGVTQASETPDKFGNTAMNILLIGTDARVSAADCSLGGDCSSSGDGNSDVMMVIHLSADRTNSTIMSIPRDTMTQIPACGSNSSYYGMVNSSLQYGASCTVATVHQLTGLTIDHYMEVDFSGVVAMSDALGGVPVCVSNTMYDKDSGLRLNAGTTVVEGKQALEFVRTRHGFYDGSDLGREKAQHIFLSDMIRQLRSEASLTDLGNLYSIANAATKSLQVDDGLAGVTNLISLFDTMNKVPTDRVTFVTMPWELDPANTERVIPEQAQAEQMFTNIKDDVSYSSAKSSDSSTTSSKTATATATATAGSASNVVTSEVHAQILNGTGVSGRASDLTQALVSAGFSSGDLSTGNASSTAKTVVYYPSGRADSAAAVADALGIPSSQVVESSSYSEVTVVVGTDWTSGTTYPASASGASSAATTAASAPSESSALNAATTGQCVQVAPDDIVN</sequence>
<dbReference type="EMBL" id="JAGSOG010000005">
    <property type="protein sequence ID" value="MBR7832010.1"/>
    <property type="molecule type" value="Genomic_DNA"/>
</dbReference>
<gene>
    <name evidence="6" type="ORF">KDL01_01995</name>
</gene>
<evidence type="ECO:0000256" key="2">
    <source>
        <dbReference type="SAM" id="MobiDB-lite"/>
    </source>
</evidence>
<evidence type="ECO:0000256" key="3">
    <source>
        <dbReference type="SAM" id="Phobius"/>
    </source>
</evidence>
<dbReference type="Gene3D" id="3.40.630.190">
    <property type="entry name" value="LCP protein"/>
    <property type="match status" value="1"/>
</dbReference>
<evidence type="ECO:0000313" key="6">
    <source>
        <dbReference type="EMBL" id="MBR7832010.1"/>
    </source>
</evidence>
<keyword evidence="7" id="KW-1185">Reference proteome</keyword>
<dbReference type="PANTHER" id="PTHR33392">
    <property type="entry name" value="POLYISOPRENYL-TEICHOIC ACID--PEPTIDOGLYCAN TEICHOIC ACID TRANSFERASE TAGU"/>
    <property type="match status" value="1"/>
</dbReference>
<keyword evidence="3" id="KW-0812">Transmembrane</keyword>
<dbReference type="Pfam" id="PF13399">
    <property type="entry name" value="LytR_C"/>
    <property type="match status" value="1"/>
</dbReference>
<organism evidence="6 7">
    <name type="scientific">Actinospica durhamensis</name>
    <dbReference type="NCBI Taxonomy" id="1508375"/>
    <lineage>
        <taxon>Bacteria</taxon>
        <taxon>Bacillati</taxon>
        <taxon>Actinomycetota</taxon>
        <taxon>Actinomycetes</taxon>
        <taxon>Catenulisporales</taxon>
        <taxon>Actinospicaceae</taxon>
        <taxon>Actinospica</taxon>
    </lineage>
</organism>
<keyword evidence="3" id="KW-0472">Membrane</keyword>
<dbReference type="NCBIfam" id="TIGR00350">
    <property type="entry name" value="lytR_cpsA_psr"/>
    <property type="match status" value="1"/>
</dbReference>
<evidence type="ECO:0000259" key="5">
    <source>
        <dbReference type="Pfam" id="PF13399"/>
    </source>
</evidence>
<accession>A0A941EG47</accession>
<feature type="region of interest" description="Disordered" evidence="2">
    <location>
        <begin position="1"/>
        <end position="53"/>
    </location>
</feature>
<feature type="domain" description="LytR/CpsA/Psr regulator C-terminal" evidence="5">
    <location>
        <begin position="413"/>
        <end position="498"/>
    </location>
</feature>
<feature type="compositionally biased region" description="Basic residues" evidence="2">
    <location>
        <begin position="40"/>
        <end position="53"/>
    </location>
</feature>
<dbReference type="PANTHER" id="PTHR33392:SF6">
    <property type="entry name" value="POLYISOPRENYL-TEICHOIC ACID--PEPTIDOGLYCAN TEICHOIC ACID TRANSFERASE TAGU"/>
    <property type="match status" value="1"/>
</dbReference>
<feature type="transmembrane region" description="Helical" evidence="3">
    <location>
        <begin position="59"/>
        <end position="83"/>
    </location>
</feature>
<evidence type="ECO:0000259" key="4">
    <source>
        <dbReference type="Pfam" id="PF03816"/>
    </source>
</evidence>
<keyword evidence="3" id="KW-1133">Transmembrane helix</keyword>
<dbReference type="Pfam" id="PF03816">
    <property type="entry name" value="LytR_cpsA_psr"/>
    <property type="match status" value="1"/>
</dbReference>
<dbReference type="Proteomes" id="UP000675781">
    <property type="component" value="Unassembled WGS sequence"/>
</dbReference>
<proteinExistence type="inferred from homology"/>
<evidence type="ECO:0000313" key="7">
    <source>
        <dbReference type="Proteomes" id="UP000675781"/>
    </source>
</evidence>
<dbReference type="Gene3D" id="3.30.70.2390">
    <property type="match status" value="1"/>
</dbReference>
<name>A0A941EG47_9ACTN</name>
<comment type="caution">
    <text evidence="6">The sequence shown here is derived from an EMBL/GenBank/DDBJ whole genome shotgun (WGS) entry which is preliminary data.</text>
</comment>
<feature type="domain" description="Cell envelope-related transcriptional attenuator" evidence="4">
    <location>
        <begin position="143"/>
        <end position="292"/>
    </location>
</feature>